<proteinExistence type="predicted"/>
<evidence type="ECO:0000259" key="5">
    <source>
        <dbReference type="PROSITE" id="PS50830"/>
    </source>
</evidence>
<dbReference type="InterPro" id="IPR035437">
    <property type="entry name" value="SNase_OB-fold_sf"/>
</dbReference>
<evidence type="ECO:0000256" key="1">
    <source>
        <dbReference type="ARBA" id="ARBA00022722"/>
    </source>
</evidence>
<comment type="caution">
    <text evidence="6">The sequence shown here is derived from an EMBL/GenBank/DDBJ whole genome shotgun (WGS) entry which is preliminary data.</text>
</comment>
<dbReference type="EMBL" id="MEVF01000045">
    <property type="protein sequence ID" value="OGC48170.1"/>
    <property type="molecule type" value="Genomic_DNA"/>
</dbReference>
<sequence length="257" mass="29746">MLGNIKLQKDFIKNSVNNKIEKYKINTLFDIAYSIIFTLVAFFLLQTSFVSSLAAFLIALLLFPKSFEYLQRRIKMKINKDLKTAIIFILFLLMGYSASKSIGVNTIPQKPEEQIQNSNNTLYKVERVIDGDTIDMLYNDEPIRIRLIGIDAPETGGGNTKTECYADEAKTYLSDLLNNKSVRLEKDETQGDKDKYNRQLRYVYLDDINANLNMIEKGYAKEYTYDKPYKYIEDFENAENIARNLKIGIWNPQICKS</sequence>
<evidence type="ECO:0000256" key="3">
    <source>
        <dbReference type="ARBA" id="ARBA00022801"/>
    </source>
</evidence>
<protein>
    <recommendedName>
        <fullName evidence="5">TNase-like domain-containing protein</fullName>
    </recommendedName>
</protein>
<dbReference type="PANTHER" id="PTHR12302">
    <property type="entry name" value="EBNA2 BINDING PROTEIN P100"/>
    <property type="match status" value="1"/>
</dbReference>
<dbReference type="InterPro" id="IPR016071">
    <property type="entry name" value="Staphylococal_nuclease_OB-fold"/>
</dbReference>
<evidence type="ECO:0000313" key="7">
    <source>
        <dbReference type="Proteomes" id="UP000177458"/>
    </source>
</evidence>
<evidence type="ECO:0000313" key="6">
    <source>
        <dbReference type="EMBL" id="OGC48170.1"/>
    </source>
</evidence>
<organism evidence="6 7">
    <name type="scientific">candidate division WWE3 bacterium RIFCSPLOWO2_01_FULL_37_15</name>
    <dbReference type="NCBI Taxonomy" id="1802622"/>
    <lineage>
        <taxon>Bacteria</taxon>
        <taxon>Katanobacteria</taxon>
    </lineage>
</organism>
<dbReference type="PANTHER" id="PTHR12302:SF3">
    <property type="entry name" value="SERINE_THREONINE-PROTEIN KINASE 31"/>
    <property type="match status" value="1"/>
</dbReference>
<gene>
    <name evidence="6" type="ORF">A3A69_01260</name>
</gene>
<dbReference type="AlphaFoldDB" id="A0A1F4UTP3"/>
<feature type="transmembrane region" description="Helical" evidence="4">
    <location>
        <begin position="31"/>
        <end position="62"/>
    </location>
</feature>
<dbReference type="SUPFAM" id="SSF50199">
    <property type="entry name" value="Staphylococcal nuclease"/>
    <property type="match status" value="1"/>
</dbReference>
<dbReference type="PROSITE" id="PS50830">
    <property type="entry name" value="TNASE_3"/>
    <property type="match status" value="1"/>
</dbReference>
<evidence type="ECO:0000256" key="4">
    <source>
        <dbReference type="SAM" id="Phobius"/>
    </source>
</evidence>
<dbReference type="Pfam" id="PF00565">
    <property type="entry name" value="SNase"/>
    <property type="match status" value="1"/>
</dbReference>
<keyword evidence="4" id="KW-0812">Transmembrane</keyword>
<accession>A0A1F4UTP3</accession>
<feature type="transmembrane region" description="Helical" evidence="4">
    <location>
        <begin position="82"/>
        <end position="99"/>
    </location>
</feature>
<keyword evidence="4" id="KW-0472">Membrane</keyword>
<name>A0A1F4UTP3_UNCKA</name>
<keyword evidence="1" id="KW-0540">Nuclease</keyword>
<keyword evidence="3" id="KW-0378">Hydrolase</keyword>
<dbReference type="InterPro" id="IPR002071">
    <property type="entry name" value="Thermonucl_AS"/>
</dbReference>
<dbReference type="GO" id="GO:0004519">
    <property type="term" value="F:endonuclease activity"/>
    <property type="evidence" value="ECO:0007669"/>
    <property type="project" value="UniProtKB-KW"/>
</dbReference>
<evidence type="ECO:0000256" key="2">
    <source>
        <dbReference type="ARBA" id="ARBA00022759"/>
    </source>
</evidence>
<feature type="domain" description="TNase-like" evidence="5">
    <location>
        <begin position="119"/>
        <end position="252"/>
    </location>
</feature>
<dbReference type="SMART" id="SM00318">
    <property type="entry name" value="SNc"/>
    <property type="match status" value="1"/>
</dbReference>
<dbReference type="Gene3D" id="2.40.50.90">
    <property type="match status" value="1"/>
</dbReference>
<dbReference type="PROSITE" id="PS01123">
    <property type="entry name" value="TNASE_1"/>
    <property type="match status" value="1"/>
</dbReference>
<dbReference type="GO" id="GO:0003676">
    <property type="term" value="F:nucleic acid binding"/>
    <property type="evidence" value="ECO:0007669"/>
    <property type="project" value="InterPro"/>
</dbReference>
<dbReference type="GO" id="GO:0016787">
    <property type="term" value="F:hydrolase activity"/>
    <property type="evidence" value="ECO:0007669"/>
    <property type="project" value="UniProtKB-KW"/>
</dbReference>
<reference evidence="6 7" key="1">
    <citation type="journal article" date="2016" name="Nat. Commun.">
        <title>Thousands of microbial genomes shed light on interconnected biogeochemical processes in an aquifer system.</title>
        <authorList>
            <person name="Anantharaman K."/>
            <person name="Brown C.T."/>
            <person name="Hug L.A."/>
            <person name="Sharon I."/>
            <person name="Castelle C.J."/>
            <person name="Probst A.J."/>
            <person name="Thomas B.C."/>
            <person name="Singh A."/>
            <person name="Wilkins M.J."/>
            <person name="Karaoz U."/>
            <person name="Brodie E.L."/>
            <person name="Williams K.H."/>
            <person name="Hubbard S.S."/>
            <person name="Banfield J.F."/>
        </authorList>
    </citation>
    <scope>NUCLEOTIDE SEQUENCE [LARGE SCALE GENOMIC DNA]</scope>
</reference>
<dbReference type="Proteomes" id="UP000177458">
    <property type="component" value="Unassembled WGS sequence"/>
</dbReference>
<keyword evidence="4" id="KW-1133">Transmembrane helix</keyword>
<keyword evidence="2" id="KW-0255">Endonuclease</keyword>